<comment type="caution">
    <text evidence="2">The sequence shown here is derived from an EMBL/GenBank/DDBJ whole genome shotgun (WGS) entry which is preliminary data.</text>
</comment>
<protein>
    <submittedName>
        <fullName evidence="2">NERD domain-containing protein</fullName>
    </submittedName>
</protein>
<evidence type="ECO:0000313" key="2">
    <source>
        <dbReference type="EMBL" id="RSK36559.1"/>
    </source>
</evidence>
<accession>A0ABX9ZFP1</accession>
<proteinExistence type="predicted"/>
<evidence type="ECO:0000313" key="3">
    <source>
        <dbReference type="Proteomes" id="UP000272481"/>
    </source>
</evidence>
<organism evidence="2 3">
    <name type="scientific">Bhargavaea beijingensis</name>
    <dbReference type="NCBI Taxonomy" id="426756"/>
    <lineage>
        <taxon>Bacteria</taxon>
        <taxon>Bacillati</taxon>
        <taxon>Bacillota</taxon>
        <taxon>Bacilli</taxon>
        <taxon>Bacillales</taxon>
        <taxon>Caryophanaceae</taxon>
        <taxon>Bhargavaea</taxon>
    </lineage>
</organism>
<reference evidence="2 3" key="1">
    <citation type="submission" date="2018-12" db="EMBL/GenBank/DDBJ databases">
        <title>Comparitive functional genomics of dry heat resistant strains isolated from the viking spacecraft.</title>
        <authorList>
            <person name="Seuylemezian A."/>
            <person name="Vaishampayan P."/>
        </authorList>
    </citation>
    <scope>NUCLEOTIDE SEQUENCE [LARGE SCALE GENOMIC DNA]</scope>
    <source>
        <strain evidence="2 3">M6-11</strain>
    </source>
</reference>
<dbReference type="EMBL" id="RWGW01000003">
    <property type="protein sequence ID" value="RSK36559.1"/>
    <property type="molecule type" value="Genomic_DNA"/>
</dbReference>
<feature type="domain" description="NERD" evidence="1">
    <location>
        <begin position="41"/>
        <end position="160"/>
    </location>
</feature>
<dbReference type="RefSeq" id="WP_125903361.1">
    <property type="nucleotide sequence ID" value="NZ_RWGW01000003.1"/>
</dbReference>
<keyword evidence="3" id="KW-1185">Reference proteome</keyword>
<dbReference type="Pfam" id="PF08378">
    <property type="entry name" value="NERD"/>
    <property type="match status" value="1"/>
</dbReference>
<dbReference type="PROSITE" id="PS50965">
    <property type="entry name" value="NERD"/>
    <property type="match status" value="1"/>
</dbReference>
<evidence type="ECO:0000259" key="1">
    <source>
        <dbReference type="PROSITE" id="PS50965"/>
    </source>
</evidence>
<dbReference type="Proteomes" id="UP000272481">
    <property type="component" value="Unassembled WGS sequence"/>
</dbReference>
<sequence>MNEIRGAAIWNVYAHDRLLDLLPDWEPKRQALFDQQKNRKAGLAGEKRVLEVLRSIDLPQGSVVFWDVSLPLLPGEWIQFDILILSCIGLLILEVKQIAGRLRFVSNPAALQKIENNLVTLTMGCPAAQFEDQRAGLETWLRMRSFHAPVHGSVVFTTNPIIEDIPRGLPIISLRELRMYIRDYLHGNPAFTIVELKRLIHAFESSRTRFLPYPLCSNYNIDNSKVPLGPRCNCGQQLVKDTEKVWVCNRCNLRSKVSYRKVLLDWFLLRSKTITVSQCAALFGIHRQSAWRILNQLPLEKHGNGRQTFYEIDYEDFDGLALLLNG</sequence>
<name>A0ABX9ZFP1_9BACL</name>
<dbReference type="InterPro" id="IPR011528">
    <property type="entry name" value="NERD"/>
</dbReference>
<gene>
    <name evidence="2" type="ORF">EJA12_02090</name>
</gene>